<dbReference type="PANTHER" id="PTHR43304:SF1">
    <property type="entry name" value="PAC DOMAIN-CONTAINING PROTEIN"/>
    <property type="match status" value="1"/>
</dbReference>
<dbReference type="InterPro" id="IPR052162">
    <property type="entry name" value="Sensor_kinase/Photoreceptor"/>
</dbReference>
<dbReference type="InterPro" id="IPR005467">
    <property type="entry name" value="His_kinase_dom"/>
</dbReference>
<comment type="subcellular location">
    <subcellularLocation>
        <location evidence="2">Membrane</location>
    </subcellularLocation>
</comment>
<dbReference type="SUPFAM" id="SSF47384">
    <property type="entry name" value="Homodimeric domain of signal transducing histidine kinase"/>
    <property type="match status" value="1"/>
</dbReference>
<accession>A0ABQ2SFD8</accession>
<sequence>MSAPVSATPDPSVTTDHAARTVRPTGGGVTLRAFLLRPFVVPFALLVAVGAAVVVGVGRNEAQLQAVEDAQARMLLVNALSTQISVMENGQRGYVITGSPSFLGPYRDGESTFRASVFALRDLSFNDLQRERLSLVEAAVNEWQERAARPEIAARTDSLRQAAALVSTGVGRDLLNDARQITELMQAAESERLRDATRASQTTLNTVQWVSISGLLLTGALLLLTAYRVTRTVTRSLGELNAGARDMAAGQYGRRMPRTGVQELAQLGEQFDRMALAVQEREQALHDSAEALRASNTHLERSNRELEQFAYVASHDLQEPLRTIGSYTELLARRYQGKLDARADQYIAFTTSATQRMKTLIQDLLAYSRVRKAPRATQPVDTAALVRDVLADLEQQILAEQAVVEVQDLPTLNSSPELLRHAFQNLIGNALKFRDPQRPPHVQVSAHRREHAGQDSWVFQVHDNGIGIEPEYHERIFGVFQRLHGMEEYPGSGIGLAVTRSAAEQLGGHLWVDSLPGAGSTFLLALPVQAATPEPTEPTGTAATGSPADATPTDTRAPQAPAGDHP</sequence>
<dbReference type="PROSITE" id="PS50109">
    <property type="entry name" value="HIS_KIN"/>
    <property type="match status" value="1"/>
</dbReference>
<dbReference type="InterPro" id="IPR003594">
    <property type="entry name" value="HATPase_dom"/>
</dbReference>
<reference evidence="12" key="1">
    <citation type="journal article" date="2019" name="Int. J. Syst. Evol. Microbiol.">
        <title>The Global Catalogue of Microorganisms (GCM) 10K type strain sequencing project: providing services to taxonomists for standard genome sequencing and annotation.</title>
        <authorList>
            <consortium name="The Broad Institute Genomics Platform"/>
            <consortium name="The Broad Institute Genome Sequencing Center for Infectious Disease"/>
            <person name="Wu L."/>
            <person name="Ma J."/>
        </authorList>
    </citation>
    <scope>NUCLEOTIDE SEQUENCE [LARGE SCALE GENOMIC DNA]</scope>
    <source>
        <strain evidence="12">JCM 31406</strain>
    </source>
</reference>
<evidence type="ECO:0000259" key="9">
    <source>
        <dbReference type="PROSITE" id="PS50109"/>
    </source>
</evidence>
<feature type="domain" description="Histidine kinase" evidence="9">
    <location>
        <begin position="312"/>
        <end position="530"/>
    </location>
</feature>
<evidence type="ECO:0000256" key="4">
    <source>
        <dbReference type="ARBA" id="ARBA00022553"/>
    </source>
</evidence>
<keyword evidence="5" id="KW-0808">Transferase</keyword>
<comment type="caution">
    <text evidence="11">The sequence shown here is derived from an EMBL/GenBank/DDBJ whole genome shotgun (WGS) entry which is preliminary data.</text>
</comment>
<dbReference type="InterPro" id="IPR036890">
    <property type="entry name" value="HATPase_C_sf"/>
</dbReference>
<keyword evidence="12" id="KW-1185">Reference proteome</keyword>
<evidence type="ECO:0000256" key="5">
    <source>
        <dbReference type="ARBA" id="ARBA00022679"/>
    </source>
</evidence>
<evidence type="ECO:0000256" key="6">
    <source>
        <dbReference type="ARBA" id="ARBA00022777"/>
    </source>
</evidence>
<evidence type="ECO:0000256" key="3">
    <source>
        <dbReference type="ARBA" id="ARBA00012438"/>
    </source>
</evidence>
<evidence type="ECO:0000256" key="1">
    <source>
        <dbReference type="ARBA" id="ARBA00000085"/>
    </source>
</evidence>
<dbReference type="CDD" id="cd06225">
    <property type="entry name" value="HAMP"/>
    <property type="match status" value="1"/>
</dbReference>
<feature type="region of interest" description="Disordered" evidence="7">
    <location>
        <begin position="1"/>
        <end position="21"/>
    </location>
</feature>
<dbReference type="Pfam" id="PF00672">
    <property type="entry name" value="HAMP"/>
    <property type="match status" value="1"/>
</dbReference>
<dbReference type="EC" id="2.7.13.3" evidence="3"/>
<dbReference type="InterPro" id="IPR003660">
    <property type="entry name" value="HAMP_dom"/>
</dbReference>
<keyword evidence="8" id="KW-0472">Membrane</keyword>
<dbReference type="GO" id="GO:0016301">
    <property type="term" value="F:kinase activity"/>
    <property type="evidence" value="ECO:0007669"/>
    <property type="project" value="UniProtKB-KW"/>
</dbReference>
<dbReference type="Pfam" id="PF00512">
    <property type="entry name" value="HisKA"/>
    <property type="match status" value="1"/>
</dbReference>
<evidence type="ECO:0000259" key="10">
    <source>
        <dbReference type="PROSITE" id="PS50885"/>
    </source>
</evidence>
<dbReference type="SMART" id="SM00387">
    <property type="entry name" value="HATPase_c"/>
    <property type="match status" value="1"/>
</dbReference>
<dbReference type="CDD" id="cd19410">
    <property type="entry name" value="HK9-like_sensor"/>
    <property type="match status" value="1"/>
</dbReference>
<evidence type="ECO:0000313" key="12">
    <source>
        <dbReference type="Proteomes" id="UP000620633"/>
    </source>
</evidence>
<dbReference type="Gene3D" id="3.30.565.10">
    <property type="entry name" value="Histidine kinase-like ATPase, C-terminal domain"/>
    <property type="match status" value="1"/>
</dbReference>
<dbReference type="InterPro" id="IPR007891">
    <property type="entry name" value="CHASE3"/>
</dbReference>
<dbReference type="Gene3D" id="6.10.340.10">
    <property type="match status" value="1"/>
</dbReference>
<comment type="catalytic activity">
    <reaction evidence="1">
        <text>ATP + protein L-histidine = ADP + protein N-phospho-L-histidine.</text>
        <dbReference type="EC" id="2.7.13.3"/>
    </reaction>
</comment>
<dbReference type="EMBL" id="BMQO01000006">
    <property type="protein sequence ID" value="GGS26953.1"/>
    <property type="molecule type" value="Genomic_DNA"/>
</dbReference>
<name>A0ABQ2SFD8_9DEIO</name>
<evidence type="ECO:0000256" key="8">
    <source>
        <dbReference type="SAM" id="Phobius"/>
    </source>
</evidence>
<dbReference type="Pfam" id="PF02518">
    <property type="entry name" value="HATPase_c"/>
    <property type="match status" value="1"/>
</dbReference>
<evidence type="ECO:0000256" key="7">
    <source>
        <dbReference type="SAM" id="MobiDB-lite"/>
    </source>
</evidence>
<dbReference type="RefSeq" id="WP_229779292.1">
    <property type="nucleotide sequence ID" value="NZ_BMQO01000006.1"/>
</dbReference>
<keyword evidence="4" id="KW-0597">Phosphoprotein</keyword>
<dbReference type="PRINTS" id="PR00344">
    <property type="entry name" value="BCTRLSENSOR"/>
</dbReference>
<dbReference type="CDD" id="cd00082">
    <property type="entry name" value="HisKA"/>
    <property type="match status" value="1"/>
</dbReference>
<dbReference type="Gene3D" id="1.10.287.130">
    <property type="match status" value="1"/>
</dbReference>
<dbReference type="PROSITE" id="PS50885">
    <property type="entry name" value="HAMP"/>
    <property type="match status" value="1"/>
</dbReference>
<feature type="transmembrane region" description="Helical" evidence="8">
    <location>
        <begin position="39"/>
        <end position="58"/>
    </location>
</feature>
<feature type="region of interest" description="Disordered" evidence="7">
    <location>
        <begin position="529"/>
        <end position="566"/>
    </location>
</feature>
<dbReference type="InterPro" id="IPR003661">
    <property type="entry name" value="HisK_dim/P_dom"/>
</dbReference>
<dbReference type="Proteomes" id="UP000620633">
    <property type="component" value="Unassembled WGS sequence"/>
</dbReference>
<dbReference type="InterPro" id="IPR004358">
    <property type="entry name" value="Sig_transdc_His_kin-like_C"/>
</dbReference>
<evidence type="ECO:0000313" key="11">
    <source>
        <dbReference type="EMBL" id="GGS26953.1"/>
    </source>
</evidence>
<gene>
    <name evidence="11" type="ORF">GCM10008961_18100</name>
</gene>
<keyword evidence="8" id="KW-0812">Transmembrane</keyword>
<dbReference type="SMART" id="SM00304">
    <property type="entry name" value="HAMP"/>
    <property type="match status" value="1"/>
</dbReference>
<feature type="domain" description="HAMP" evidence="10">
    <location>
        <begin position="231"/>
        <end position="283"/>
    </location>
</feature>
<organism evidence="11 12">
    <name type="scientific">Deinococcus knuensis</name>
    <dbReference type="NCBI Taxonomy" id="1837380"/>
    <lineage>
        <taxon>Bacteria</taxon>
        <taxon>Thermotogati</taxon>
        <taxon>Deinococcota</taxon>
        <taxon>Deinococci</taxon>
        <taxon>Deinococcales</taxon>
        <taxon>Deinococcaceae</taxon>
        <taxon>Deinococcus</taxon>
    </lineage>
</organism>
<dbReference type="SMART" id="SM00388">
    <property type="entry name" value="HisKA"/>
    <property type="match status" value="1"/>
</dbReference>
<dbReference type="InterPro" id="IPR036097">
    <property type="entry name" value="HisK_dim/P_sf"/>
</dbReference>
<keyword evidence="6 11" id="KW-0418">Kinase</keyword>
<feature type="compositionally biased region" description="Low complexity" evidence="7">
    <location>
        <begin position="530"/>
        <end position="555"/>
    </location>
</feature>
<keyword evidence="8" id="KW-1133">Transmembrane helix</keyword>
<dbReference type="Pfam" id="PF05227">
    <property type="entry name" value="CHASE3"/>
    <property type="match status" value="1"/>
</dbReference>
<proteinExistence type="predicted"/>
<feature type="transmembrane region" description="Helical" evidence="8">
    <location>
        <begin position="207"/>
        <end position="227"/>
    </location>
</feature>
<dbReference type="SUPFAM" id="SSF55874">
    <property type="entry name" value="ATPase domain of HSP90 chaperone/DNA topoisomerase II/histidine kinase"/>
    <property type="match status" value="1"/>
</dbReference>
<evidence type="ECO:0000256" key="2">
    <source>
        <dbReference type="ARBA" id="ARBA00004370"/>
    </source>
</evidence>
<protein>
    <recommendedName>
        <fullName evidence="3">histidine kinase</fullName>
        <ecNumber evidence="3">2.7.13.3</ecNumber>
    </recommendedName>
</protein>
<dbReference type="PANTHER" id="PTHR43304">
    <property type="entry name" value="PHYTOCHROME-LIKE PROTEIN CPH1"/>
    <property type="match status" value="1"/>
</dbReference>